<keyword evidence="5" id="KW-0677">Repeat</keyword>
<evidence type="ECO:0000256" key="9">
    <source>
        <dbReference type="SAM" id="SignalP"/>
    </source>
</evidence>
<evidence type="ECO:0000256" key="4">
    <source>
        <dbReference type="ARBA" id="ARBA00022729"/>
    </source>
</evidence>
<evidence type="ECO:0000259" key="10">
    <source>
        <dbReference type="PROSITE" id="PS50835"/>
    </source>
</evidence>
<dbReference type="InterPro" id="IPR050647">
    <property type="entry name" value="Plant_LRR-RLKs"/>
</dbReference>
<keyword evidence="8" id="KW-1015">Disulfide bond</keyword>
<dbReference type="CDD" id="cd00096">
    <property type="entry name" value="Ig"/>
    <property type="match status" value="1"/>
</dbReference>
<dbReference type="InterPro" id="IPR007110">
    <property type="entry name" value="Ig-like_dom"/>
</dbReference>
<reference evidence="11 12" key="1">
    <citation type="journal article" date="2025" name="Int. J. Syst. Evol. Microbiol.">
        <title>Desulfovibrio falkowii sp. nov., Porphyromonas miyakawae sp. nov., Mediterraneibacter flintii sp. nov. and Owariibacterium komagatae gen. nov., sp. nov., isolated from human faeces.</title>
        <authorList>
            <person name="Hamaguchi T."/>
            <person name="Ohara M."/>
            <person name="Hisatomi A."/>
            <person name="Sekiguchi K."/>
            <person name="Takeda J.I."/>
            <person name="Ueyama J."/>
            <person name="Ito M."/>
            <person name="Nishiwaki H."/>
            <person name="Ogi T."/>
            <person name="Hirayama M."/>
            <person name="Ohkuma M."/>
            <person name="Sakamoto M."/>
            <person name="Ohno K."/>
        </authorList>
    </citation>
    <scope>NUCLEOTIDE SEQUENCE [LARGE SCALE GENOMIC DNA]</scope>
    <source>
        <strain evidence="11 12">13CB11C</strain>
    </source>
</reference>
<dbReference type="SUPFAM" id="SSF52058">
    <property type="entry name" value="L domain-like"/>
    <property type="match status" value="1"/>
</dbReference>
<dbReference type="InterPro" id="IPR001611">
    <property type="entry name" value="Leu-rich_rpt"/>
</dbReference>
<comment type="caution">
    <text evidence="11">The sequence shown here is derived from an EMBL/GenBank/DDBJ whole genome shotgun (WGS) entry which is preliminary data.</text>
</comment>
<dbReference type="PANTHER" id="PTHR48056">
    <property type="entry name" value="LRR RECEPTOR-LIKE SERINE/THREONINE-PROTEIN KINASE-RELATED"/>
    <property type="match status" value="1"/>
</dbReference>
<dbReference type="Pfam" id="PF00560">
    <property type="entry name" value="LRR_1"/>
    <property type="match status" value="2"/>
</dbReference>
<keyword evidence="12" id="KW-1185">Reference proteome</keyword>
<dbReference type="Proteomes" id="UP001628220">
    <property type="component" value="Unassembled WGS sequence"/>
</dbReference>
<evidence type="ECO:0000256" key="6">
    <source>
        <dbReference type="ARBA" id="ARBA00022807"/>
    </source>
</evidence>
<name>A0ABQ0E076_9PORP</name>
<dbReference type="InterPro" id="IPR003599">
    <property type="entry name" value="Ig_sub"/>
</dbReference>
<accession>A0ABQ0E076</accession>
<evidence type="ECO:0000256" key="2">
    <source>
        <dbReference type="ARBA" id="ARBA00022614"/>
    </source>
</evidence>
<evidence type="ECO:0000256" key="7">
    <source>
        <dbReference type="ARBA" id="ARBA00023026"/>
    </source>
</evidence>
<evidence type="ECO:0000256" key="3">
    <source>
        <dbReference type="ARBA" id="ARBA00022670"/>
    </source>
</evidence>
<keyword evidence="3" id="KW-0645">Protease</keyword>
<evidence type="ECO:0000313" key="12">
    <source>
        <dbReference type="Proteomes" id="UP001628220"/>
    </source>
</evidence>
<sequence>MKKITFLMALLWTICSFALSAQNSNSIPQDEREALIRIYNSVRGTSEELVWNLNADPSQWKGITIADGHVIGIQWVDFGLDATLPEGAFSKLPYLQSINISNNKITGPLPADIATLKELLYLQIGDNLFTGKLPDFSGLSKIEILTYEMLSLGANKGKVSGTLPDFGKLSQLRYFDCNNSNQSGSISKGIGKCTELISFDISCNHVSGTVPAELAQCVKLADLSLLQNELEGEFPDLSALTDLGNSDYPNVWGRFFICENNFTGDLPLWIFSLTKLKRIAVQENHFTGTLPEDMSAMTNLVAFYANKNELSGALPKKLPQNLEDLDLSRNKFTGSIPQEWQTLENLNIVHVERNLLSGPAPAYSPKMKSLEVLDVSLNNFSFADFKDWQSFAKDPETSFNFGVQRNFAPTERLDKRKGESVTLTCTLPSEQPGQLSYQWMNVSTGQPVNGGNAATLQIDNLSESDAVRYVCLVTTDYFGKDPSGITDHKGNIVLPMMASGFFDLYVDGKINSVDRVSPEAKVHFYPTCISDGVLHISDANIVRSVALYSMNGERVWNASVEGADSFNLGILPLGGYLAVALLSDNTLCTQMITLE</sequence>
<dbReference type="EMBL" id="BAAFSF010000001">
    <property type="protein sequence ID" value="GAB1251122.1"/>
    <property type="molecule type" value="Genomic_DNA"/>
</dbReference>
<protein>
    <recommendedName>
        <fullName evidence="10">Ig-like domain-containing protein</fullName>
    </recommendedName>
</protein>
<dbReference type="SMART" id="SM00409">
    <property type="entry name" value="IG"/>
    <property type="match status" value="1"/>
</dbReference>
<proteinExistence type="inferred from homology"/>
<comment type="similarity">
    <text evidence="1">Belongs to the peptidase C25 family.</text>
</comment>
<dbReference type="RefSeq" id="WP_411914937.1">
    <property type="nucleotide sequence ID" value="NZ_BAAFSF010000001.1"/>
</dbReference>
<dbReference type="Pfam" id="PF13927">
    <property type="entry name" value="Ig_3"/>
    <property type="match status" value="1"/>
</dbReference>
<evidence type="ECO:0000256" key="1">
    <source>
        <dbReference type="ARBA" id="ARBA00006067"/>
    </source>
</evidence>
<dbReference type="InterPro" id="IPR013783">
    <property type="entry name" value="Ig-like_fold"/>
</dbReference>
<keyword evidence="4 9" id="KW-0732">Signal</keyword>
<keyword evidence="2" id="KW-0433">Leucine-rich repeat</keyword>
<evidence type="ECO:0000313" key="11">
    <source>
        <dbReference type="EMBL" id="GAB1251122.1"/>
    </source>
</evidence>
<feature type="domain" description="Ig-like" evidence="10">
    <location>
        <begin position="395"/>
        <end position="486"/>
    </location>
</feature>
<evidence type="ECO:0000256" key="8">
    <source>
        <dbReference type="ARBA" id="ARBA00023157"/>
    </source>
</evidence>
<feature type="signal peptide" evidence="9">
    <location>
        <begin position="1"/>
        <end position="21"/>
    </location>
</feature>
<feature type="chain" id="PRO_5045041621" description="Ig-like domain-containing protein" evidence="9">
    <location>
        <begin position="22"/>
        <end position="595"/>
    </location>
</feature>
<keyword evidence="6" id="KW-0788">Thiol protease</keyword>
<organism evidence="11 12">
    <name type="scientific">Porphyromonas miyakawae</name>
    <dbReference type="NCBI Taxonomy" id="3137470"/>
    <lineage>
        <taxon>Bacteria</taxon>
        <taxon>Pseudomonadati</taxon>
        <taxon>Bacteroidota</taxon>
        <taxon>Bacteroidia</taxon>
        <taxon>Bacteroidales</taxon>
        <taxon>Porphyromonadaceae</taxon>
        <taxon>Porphyromonas</taxon>
    </lineage>
</organism>
<dbReference type="Gene3D" id="2.60.40.10">
    <property type="entry name" value="Immunoglobulins"/>
    <property type="match status" value="1"/>
</dbReference>
<dbReference type="PROSITE" id="PS50835">
    <property type="entry name" value="IG_LIKE"/>
    <property type="match status" value="1"/>
</dbReference>
<keyword evidence="6" id="KW-0378">Hydrolase</keyword>
<dbReference type="InterPro" id="IPR032675">
    <property type="entry name" value="LRR_dom_sf"/>
</dbReference>
<evidence type="ECO:0000256" key="5">
    <source>
        <dbReference type="ARBA" id="ARBA00022737"/>
    </source>
</evidence>
<dbReference type="InterPro" id="IPR036179">
    <property type="entry name" value="Ig-like_dom_sf"/>
</dbReference>
<keyword evidence="7" id="KW-0843">Virulence</keyword>
<gene>
    <name evidence="11" type="ORF">Tsumi_02260</name>
</gene>
<dbReference type="Gene3D" id="3.80.10.10">
    <property type="entry name" value="Ribonuclease Inhibitor"/>
    <property type="match status" value="3"/>
</dbReference>
<dbReference type="SUPFAM" id="SSF48726">
    <property type="entry name" value="Immunoglobulin"/>
    <property type="match status" value="1"/>
</dbReference>